<feature type="transmembrane region" description="Helical" evidence="13">
    <location>
        <begin position="422"/>
        <end position="443"/>
    </location>
</feature>
<dbReference type="Gene3D" id="1.20.58.340">
    <property type="entry name" value="Magnesium transport protein CorA, transmembrane region"/>
    <property type="match status" value="2"/>
</dbReference>
<proteinExistence type="inferred from homology"/>
<keyword evidence="5" id="KW-0997">Cell inner membrane</keyword>
<evidence type="ECO:0000256" key="9">
    <source>
        <dbReference type="ARBA" id="ARBA00023065"/>
    </source>
</evidence>
<evidence type="ECO:0000256" key="6">
    <source>
        <dbReference type="ARBA" id="ARBA00022692"/>
    </source>
</evidence>
<feature type="coiled-coil region" evidence="11">
    <location>
        <begin position="294"/>
        <end position="321"/>
    </location>
</feature>
<dbReference type="PANTHER" id="PTHR46494:SF3">
    <property type="entry name" value="ZINC TRANSPORT PROTEIN ZNTB"/>
    <property type="match status" value="1"/>
</dbReference>
<evidence type="ECO:0000256" key="3">
    <source>
        <dbReference type="ARBA" id="ARBA00022448"/>
    </source>
</evidence>
<evidence type="ECO:0000256" key="2">
    <source>
        <dbReference type="ARBA" id="ARBA00009765"/>
    </source>
</evidence>
<reference evidence="14 15" key="1">
    <citation type="submission" date="2021-08" db="EMBL/GenBank/DDBJ databases">
        <authorList>
            <person name="Peeters C."/>
        </authorList>
    </citation>
    <scope>NUCLEOTIDE SEQUENCE [LARGE SCALE GENOMIC DNA]</scope>
    <source>
        <strain evidence="14 15">LMG 21510</strain>
    </source>
</reference>
<dbReference type="Proteomes" id="UP000721236">
    <property type="component" value="Unassembled WGS sequence"/>
</dbReference>
<evidence type="ECO:0000256" key="10">
    <source>
        <dbReference type="ARBA" id="ARBA00023136"/>
    </source>
</evidence>
<dbReference type="CDD" id="cd12822">
    <property type="entry name" value="TmCorA-like"/>
    <property type="match status" value="1"/>
</dbReference>
<keyword evidence="11" id="KW-0175">Coiled coil</keyword>
<evidence type="ECO:0008006" key="16">
    <source>
        <dbReference type="Google" id="ProtNLM"/>
    </source>
</evidence>
<feature type="region of interest" description="Disordered" evidence="12">
    <location>
        <begin position="129"/>
        <end position="174"/>
    </location>
</feature>
<name>A0ABM8XQW2_9BURK</name>
<dbReference type="InterPro" id="IPR045863">
    <property type="entry name" value="CorA_TM1_TM2"/>
</dbReference>
<comment type="caution">
    <text evidence="14">The sequence shown here is derived from an EMBL/GenBank/DDBJ whole genome shotgun (WGS) entry which is preliminary data.</text>
</comment>
<accession>A0ABM8XQW2</accession>
<evidence type="ECO:0000256" key="11">
    <source>
        <dbReference type="SAM" id="Coils"/>
    </source>
</evidence>
<keyword evidence="7" id="KW-0862">Zinc</keyword>
<evidence type="ECO:0000313" key="15">
    <source>
        <dbReference type="Proteomes" id="UP000721236"/>
    </source>
</evidence>
<keyword evidence="15" id="KW-1185">Reference proteome</keyword>
<evidence type="ECO:0000256" key="7">
    <source>
        <dbReference type="ARBA" id="ARBA00022833"/>
    </source>
</evidence>
<keyword evidence="10 13" id="KW-0472">Membrane</keyword>
<organism evidence="14 15">
    <name type="scientific">Cupriavidus respiraculi</name>
    <dbReference type="NCBI Taxonomy" id="195930"/>
    <lineage>
        <taxon>Bacteria</taxon>
        <taxon>Pseudomonadati</taxon>
        <taxon>Pseudomonadota</taxon>
        <taxon>Betaproteobacteria</taxon>
        <taxon>Burkholderiales</taxon>
        <taxon>Burkholderiaceae</taxon>
        <taxon>Cupriavidus</taxon>
    </lineage>
</organism>
<dbReference type="InterPro" id="IPR002523">
    <property type="entry name" value="MgTranspt_CorA/ZnTranspt_ZntB"/>
</dbReference>
<dbReference type="Gene3D" id="3.30.460.20">
    <property type="entry name" value="CorA soluble domain-like"/>
    <property type="match status" value="1"/>
</dbReference>
<keyword evidence="9" id="KW-0406">Ion transport</keyword>
<feature type="transmembrane region" description="Helical" evidence="13">
    <location>
        <begin position="389"/>
        <end position="410"/>
    </location>
</feature>
<dbReference type="SUPFAM" id="SSF143865">
    <property type="entry name" value="CorA soluble domain-like"/>
    <property type="match status" value="1"/>
</dbReference>
<protein>
    <recommendedName>
        <fullName evidence="16">Magnesium transporter</fullName>
    </recommendedName>
</protein>
<evidence type="ECO:0000256" key="4">
    <source>
        <dbReference type="ARBA" id="ARBA00022475"/>
    </source>
</evidence>
<evidence type="ECO:0000256" key="12">
    <source>
        <dbReference type="SAM" id="MobiDB-lite"/>
    </source>
</evidence>
<keyword evidence="4" id="KW-1003">Cell membrane</keyword>
<evidence type="ECO:0000256" key="8">
    <source>
        <dbReference type="ARBA" id="ARBA00022989"/>
    </source>
</evidence>
<evidence type="ECO:0000313" key="14">
    <source>
        <dbReference type="EMBL" id="CAG9182694.1"/>
    </source>
</evidence>
<keyword evidence="6 13" id="KW-0812">Transmembrane</keyword>
<evidence type="ECO:0000256" key="5">
    <source>
        <dbReference type="ARBA" id="ARBA00022519"/>
    </source>
</evidence>
<gene>
    <name evidence="14" type="ORF">LMG21510_04644</name>
</gene>
<dbReference type="PANTHER" id="PTHR46494">
    <property type="entry name" value="CORA FAMILY METAL ION TRANSPORTER (EUROFUNG)"/>
    <property type="match status" value="1"/>
</dbReference>
<dbReference type="SUPFAM" id="SSF144083">
    <property type="entry name" value="Magnesium transport protein CorA, transmembrane region"/>
    <property type="match status" value="1"/>
</dbReference>
<dbReference type="InterPro" id="IPR045861">
    <property type="entry name" value="CorA_cytoplasmic_dom"/>
</dbReference>
<comment type="similarity">
    <text evidence="2">Belongs to the CorA metal ion transporter (MIT) (TC 1.A.35) family.</text>
</comment>
<evidence type="ECO:0000256" key="13">
    <source>
        <dbReference type="SAM" id="Phobius"/>
    </source>
</evidence>
<evidence type="ECO:0000256" key="1">
    <source>
        <dbReference type="ARBA" id="ARBA00004651"/>
    </source>
</evidence>
<dbReference type="RefSeq" id="WP_224044197.1">
    <property type="nucleotide sequence ID" value="NZ_CAJZAH010000008.1"/>
</dbReference>
<dbReference type="Pfam" id="PF01544">
    <property type="entry name" value="CorA"/>
    <property type="match status" value="1"/>
</dbReference>
<sequence length="449" mass="49425">MQLLGFSASQVHPLATLEAAREFLVGNAAARFVWIDCPIEEVTANPTAWREAMQTVAGAPVLDLHLTDAINPAHPSYFDTTHAYDMVIFRKLTFETSRLIAEGGEAAATAALAAAPAAVAVPAATVQGRPVSDTPPAPHTAAPLAPVNGAANGASHPPPSMTSVSSTAGPVKPRRHPPGFLPALARIDTQPVTFFVFDNVLITVRPSQSRTIEQVRQRLIELCQASRPANRTNGQVTLVHGIRPPTRPEDLMLRLLNAMVDRYLDLRAPLTRQLDRWQRALLNADSGFSSWEGLLDARIQLRRLEHLCEEQRDALQEFRDGLLDNSYSSQTGGGVTDRDEVLLVRINDVMEHISRVLAHARRLEDSIESAVQIHFSAVAHRTNNTMRMLTMITALFMPLTLITGIFGMNFERMPWLREPTGFWWSIGLMGGVIVSLAVAWFVGRRLRRG</sequence>
<keyword evidence="8 13" id="KW-1133">Transmembrane helix</keyword>
<comment type="subcellular location">
    <subcellularLocation>
        <location evidence="1">Cell membrane</location>
        <topology evidence="1">Multi-pass membrane protein</topology>
    </subcellularLocation>
</comment>
<keyword evidence="3" id="KW-0813">Transport</keyword>
<dbReference type="EMBL" id="CAJZAH010000008">
    <property type="protein sequence ID" value="CAG9182694.1"/>
    <property type="molecule type" value="Genomic_DNA"/>
</dbReference>